<evidence type="ECO:0000313" key="2">
    <source>
        <dbReference type="Proteomes" id="UP000002815"/>
    </source>
</evidence>
<organism evidence="1 2">
    <name type="scientific">Streptococcus infantis ATCC 700779</name>
    <dbReference type="NCBI Taxonomy" id="889204"/>
    <lineage>
        <taxon>Bacteria</taxon>
        <taxon>Bacillati</taxon>
        <taxon>Bacillota</taxon>
        <taxon>Bacilli</taxon>
        <taxon>Lactobacillales</taxon>
        <taxon>Streptococcaceae</taxon>
        <taxon>Streptococcus</taxon>
    </lineage>
</organism>
<dbReference type="EMBL" id="AEVD01000010">
    <property type="protein sequence ID" value="EFX36468.1"/>
    <property type="molecule type" value="Genomic_DNA"/>
</dbReference>
<accession>E8K1F6</accession>
<name>E8K1F6_9STRE</name>
<keyword evidence="2" id="KW-1185">Reference proteome</keyword>
<dbReference type="AlphaFoldDB" id="E8K1F6"/>
<comment type="caution">
    <text evidence="1">The sequence shown here is derived from an EMBL/GenBank/DDBJ whole genome shotgun (WGS) entry which is preliminary data.</text>
</comment>
<proteinExistence type="predicted"/>
<dbReference type="Proteomes" id="UP000002815">
    <property type="component" value="Unassembled WGS sequence"/>
</dbReference>
<sequence length="39" mass="4853">MQKSPYKKICSCLKAIYSPYEYYFIIFQKYVKRFAEKVF</sequence>
<protein>
    <submittedName>
        <fullName evidence="1">Uncharacterized protein</fullName>
    </submittedName>
</protein>
<dbReference type="HOGENOM" id="CLU_3317711_0_0_9"/>
<gene>
    <name evidence="1" type="ORF">HMPREF9423_1297</name>
</gene>
<evidence type="ECO:0000313" key="1">
    <source>
        <dbReference type="EMBL" id="EFX36468.1"/>
    </source>
</evidence>
<reference evidence="1 2" key="1">
    <citation type="submission" date="2010-12" db="EMBL/GenBank/DDBJ databases">
        <authorList>
            <person name="Muzny D."/>
            <person name="Qin X."/>
            <person name="Deng J."/>
            <person name="Jiang H."/>
            <person name="Liu Y."/>
            <person name="Qu J."/>
            <person name="Song X.-Z."/>
            <person name="Zhang L."/>
            <person name="Thornton R."/>
            <person name="Coyle M."/>
            <person name="Francisco L."/>
            <person name="Jackson L."/>
            <person name="Javaid M."/>
            <person name="Korchina V."/>
            <person name="Kovar C."/>
            <person name="Mata R."/>
            <person name="Mathew T."/>
            <person name="Ngo R."/>
            <person name="Nguyen L."/>
            <person name="Nguyen N."/>
            <person name="Okwuonu G."/>
            <person name="Ongeri F."/>
            <person name="Pham C."/>
            <person name="Simmons D."/>
            <person name="Wilczek-Boney K."/>
            <person name="Hale W."/>
            <person name="Jakkamsetti A."/>
            <person name="Pham P."/>
            <person name="Ruth R."/>
            <person name="San Lucas F."/>
            <person name="Warren J."/>
            <person name="Zhang J."/>
            <person name="Zhao Z."/>
            <person name="Zhou C."/>
            <person name="Zhu D."/>
            <person name="Lee S."/>
            <person name="Bess C."/>
            <person name="Blankenburg K."/>
            <person name="Forbes L."/>
            <person name="Fu Q."/>
            <person name="Gubbala S."/>
            <person name="Hirani K."/>
            <person name="Jayaseelan J.C."/>
            <person name="Lara F."/>
            <person name="Munidasa M."/>
            <person name="Palculict T."/>
            <person name="Patil S."/>
            <person name="Pu L.-L."/>
            <person name="Saada N."/>
            <person name="Tang L."/>
            <person name="Weissenberger G."/>
            <person name="Zhu Y."/>
            <person name="Hemphill L."/>
            <person name="Shang Y."/>
            <person name="Youmans B."/>
            <person name="Ayvaz T."/>
            <person name="Ross M."/>
            <person name="Santibanez J."/>
            <person name="Aqrawi P."/>
            <person name="Gross S."/>
            <person name="Joshi V."/>
            <person name="Fowler G."/>
            <person name="Nazareth L."/>
            <person name="Reid J."/>
            <person name="Worley K."/>
            <person name="Petrosino J."/>
            <person name="Highlander S."/>
            <person name="Gibbs R."/>
        </authorList>
    </citation>
    <scope>NUCLEOTIDE SEQUENCE [LARGE SCALE GENOMIC DNA]</scope>
    <source>
        <strain evidence="1 2">ATCC 700779</strain>
    </source>
</reference>